<sequence>MSIFLETERLALRRFTEADEDDLVELDGDPEVMRFINGGEPTPREEVRSRILPVVFDFYERFDGFGYWAADERSTGRFLGWFHFRPAKNGPDGEIELGYRLRRPAWGRGYATEGSRALVHKGFTELGVERVVAETMAVNLGSRRVMEKSGLILTRTFHRDGLEAVDGFERGVVEYALTRAEWAASARPPGGG</sequence>
<dbReference type="InterPro" id="IPR000182">
    <property type="entry name" value="GNAT_dom"/>
</dbReference>
<dbReference type="GO" id="GO:0016747">
    <property type="term" value="F:acyltransferase activity, transferring groups other than amino-acyl groups"/>
    <property type="evidence" value="ECO:0007669"/>
    <property type="project" value="InterPro"/>
</dbReference>
<evidence type="ECO:0000259" key="1">
    <source>
        <dbReference type="PROSITE" id="PS51186"/>
    </source>
</evidence>
<dbReference type="PANTHER" id="PTHR43792">
    <property type="entry name" value="GNAT FAMILY, PUTATIVE (AFU_ORTHOLOGUE AFUA_3G00765)-RELATED-RELATED"/>
    <property type="match status" value="1"/>
</dbReference>
<feature type="domain" description="N-acetyltransferase" evidence="1">
    <location>
        <begin position="10"/>
        <end position="188"/>
    </location>
</feature>
<accession>A0A9W6VQE1</accession>
<reference evidence="2" key="1">
    <citation type="submission" date="2023-03" db="EMBL/GenBank/DDBJ databases">
        <title>Actinoallomurus iriomotensis NBRC 103681.</title>
        <authorList>
            <person name="Ichikawa N."/>
            <person name="Sato H."/>
            <person name="Tonouchi N."/>
        </authorList>
    </citation>
    <scope>NUCLEOTIDE SEQUENCE</scope>
    <source>
        <strain evidence="2">NBRC 103681</strain>
    </source>
</reference>
<organism evidence="2 3">
    <name type="scientific">Actinoallomurus iriomotensis</name>
    <dbReference type="NCBI Taxonomy" id="478107"/>
    <lineage>
        <taxon>Bacteria</taxon>
        <taxon>Bacillati</taxon>
        <taxon>Actinomycetota</taxon>
        <taxon>Actinomycetes</taxon>
        <taxon>Streptosporangiales</taxon>
        <taxon>Thermomonosporaceae</taxon>
        <taxon>Actinoallomurus</taxon>
    </lineage>
</organism>
<dbReference type="EMBL" id="BSTJ01000003">
    <property type="protein sequence ID" value="GLY74526.1"/>
    <property type="molecule type" value="Genomic_DNA"/>
</dbReference>
<dbReference type="Gene3D" id="3.40.630.30">
    <property type="match status" value="1"/>
</dbReference>
<dbReference type="AlphaFoldDB" id="A0A9W6VQE1"/>
<dbReference type="RefSeq" id="WP_285620386.1">
    <property type="nucleotide sequence ID" value="NZ_BSTJ01000003.1"/>
</dbReference>
<protein>
    <submittedName>
        <fullName evidence="2">GNAT family acetyltransferase</fullName>
    </submittedName>
</protein>
<dbReference type="Proteomes" id="UP001165135">
    <property type="component" value="Unassembled WGS sequence"/>
</dbReference>
<proteinExistence type="predicted"/>
<gene>
    <name evidence="2" type="ORF">Airi01_027930</name>
</gene>
<evidence type="ECO:0000313" key="2">
    <source>
        <dbReference type="EMBL" id="GLY74526.1"/>
    </source>
</evidence>
<dbReference type="SUPFAM" id="SSF55729">
    <property type="entry name" value="Acyl-CoA N-acyltransferases (Nat)"/>
    <property type="match status" value="1"/>
</dbReference>
<comment type="caution">
    <text evidence="2">The sequence shown here is derived from an EMBL/GenBank/DDBJ whole genome shotgun (WGS) entry which is preliminary data.</text>
</comment>
<name>A0A9W6VQE1_9ACTN</name>
<dbReference type="InterPro" id="IPR051531">
    <property type="entry name" value="N-acetyltransferase"/>
</dbReference>
<dbReference type="InterPro" id="IPR016181">
    <property type="entry name" value="Acyl_CoA_acyltransferase"/>
</dbReference>
<dbReference type="Pfam" id="PF13302">
    <property type="entry name" value="Acetyltransf_3"/>
    <property type="match status" value="1"/>
</dbReference>
<dbReference type="PANTHER" id="PTHR43792:SF1">
    <property type="entry name" value="N-ACETYLTRANSFERASE DOMAIN-CONTAINING PROTEIN"/>
    <property type="match status" value="1"/>
</dbReference>
<evidence type="ECO:0000313" key="3">
    <source>
        <dbReference type="Proteomes" id="UP001165135"/>
    </source>
</evidence>
<dbReference type="PROSITE" id="PS51186">
    <property type="entry name" value="GNAT"/>
    <property type="match status" value="1"/>
</dbReference>